<dbReference type="OrthoDB" id="3212310at2"/>
<dbReference type="SMART" id="SM00530">
    <property type="entry name" value="HTH_XRE"/>
    <property type="match status" value="1"/>
</dbReference>
<reference evidence="2 3" key="1">
    <citation type="submission" date="2016-06" db="EMBL/GenBank/DDBJ databases">
        <authorList>
            <person name="Olsen C.W."/>
            <person name="Carey S."/>
            <person name="Hinshaw L."/>
            <person name="Karasin A.I."/>
        </authorList>
    </citation>
    <scope>NUCLEOTIDE SEQUENCE [LARGE SCALE GENOMIC DNA]</scope>
    <source>
        <strain evidence="2 3">LZ-22</strain>
    </source>
</reference>
<dbReference type="PROSITE" id="PS50943">
    <property type="entry name" value="HTH_CROC1"/>
    <property type="match status" value="1"/>
</dbReference>
<evidence type="ECO:0000313" key="2">
    <source>
        <dbReference type="EMBL" id="SDB80428.1"/>
    </source>
</evidence>
<dbReference type="PANTHER" id="PTHR35010:SF2">
    <property type="entry name" value="BLL4672 PROTEIN"/>
    <property type="match status" value="1"/>
</dbReference>
<dbReference type="Gene3D" id="3.30.450.180">
    <property type="match status" value="1"/>
</dbReference>
<evidence type="ECO:0000313" key="3">
    <source>
        <dbReference type="Proteomes" id="UP000199086"/>
    </source>
</evidence>
<feature type="domain" description="HTH cro/C1-type" evidence="1">
    <location>
        <begin position="36"/>
        <end position="83"/>
    </location>
</feature>
<dbReference type="Proteomes" id="UP000199086">
    <property type="component" value="Unassembled WGS sequence"/>
</dbReference>
<dbReference type="EMBL" id="FMYF01000002">
    <property type="protein sequence ID" value="SDB80428.1"/>
    <property type="molecule type" value="Genomic_DNA"/>
</dbReference>
<organism evidence="2 3">
    <name type="scientific">Raineyella antarctica</name>
    <dbReference type="NCBI Taxonomy" id="1577474"/>
    <lineage>
        <taxon>Bacteria</taxon>
        <taxon>Bacillati</taxon>
        <taxon>Actinomycetota</taxon>
        <taxon>Actinomycetes</taxon>
        <taxon>Propionibacteriales</taxon>
        <taxon>Propionibacteriaceae</taxon>
        <taxon>Raineyella</taxon>
    </lineage>
</organism>
<dbReference type="Pfam" id="PF17765">
    <property type="entry name" value="MLTR_LBD"/>
    <property type="match status" value="1"/>
</dbReference>
<dbReference type="InterPro" id="IPR010982">
    <property type="entry name" value="Lambda_DNA-bd_dom_sf"/>
</dbReference>
<protein>
    <submittedName>
        <fullName evidence="2">Helix-turn-helix domain-containing protein</fullName>
    </submittedName>
</protein>
<dbReference type="Pfam" id="PF13560">
    <property type="entry name" value="HTH_31"/>
    <property type="match status" value="1"/>
</dbReference>
<dbReference type="AlphaFoldDB" id="A0A1G6GEJ7"/>
<dbReference type="InterPro" id="IPR001387">
    <property type="entry name" value="Cro/C1-type_HTH"/>
</dbReference>
<keyword evidence="3" id="KW-1185">Reference proteome</keyword>
<evidence type="ECO:0000259" key="1">
    <source>
        <dbReference type="PROSITE" id="PS50943"/>
    </source>
</evidence>
<dbReference type="RefSeq" id="WP_092606425.1">
    <property type="nucleotide sequence ID" value="NZ_FMYF01000002.1"/>
</dbReference>
<dbReference type="PANTHER" id="PTHR35010">
    <property type="entry name" value="BLL4672 PROTEIN-RELATED"/>
    <property type="match status" value="1"/>
</dbReference>
<sequence>MATNDDIRDFLTSRRGRITPDRAGLPAYGGNRRVSGLRREEVALLAGISVEYYTRLERGHVGTVSESVLEGLVRALQLDEDEAAHLADLLRTAGPGRPQRRRTTPRKVRPGVQLVLDSFTGPALVRNEHFDLLALNALGRALYAPVVDFAPKRPNTARFIFLSPEAPRFFLDWDRIADECVAALRAEAGRDPYDKDLSDLIGELSTRSETFRTRWAVHNVHTHRAGSKRFHHPEVGDLELSYESLRLVADEGQTMSIYTAEPGSPSARALDLLGSWAATPAAAKVE</sequence>
<dbReference type="Gene3D" id="1.10.260.40">
    <property type="entry name" value="lambda repressor-like DNA-binding domains"/>
    <property type="match status" value="1"/>
</dbReference>
<dbReference type="CDD" id="cd00093">
    <property type="entry name" value="HTH_XRE"/>
    <property type="match status" value="1"/>
</dbReference>
<dbReference type="STRING" id="1577474.GA0111570_102218"/>
<dbReference type="GO" id="GO:0003677">
    <property type="term" value="F:DNA binding"/>
    <property type="evidence" value="ECO:0007669"/>
    <property type="project" value="InterPro"/>
</dbReference>
<proteinExistence type="predicted"/>
<gene>
    <name evidence="2" type="ORF">GA0111570_102218</name>
</gene>
<accession>A0A1G6GEJ7</accession>
<name>A0A1G6GEJ7_9ACTN</name>
<dbReference type="InterPro" id="IPR041413">
    <property type="entry name" value="MLTR_LBD"/>
</dbReference>
<dbReference type="SUPFAM" id="SSF47413">
    <property type="entry name" value="lambda repressor-like DNA-binding domains"/>
    <property type="match status" value="1"/>
</dbReference>